<keyword evidence="11" id="KW-1185">Reference proteome</keyword>
<dbReference type="GO" id="GO:0005506">
    <property type="term" value="F:iron ion binding"/>
    <property type="evidence" value="ECO:0007669"/>
    <property type="project" value="UniProtKB-UniRule"/>
</dbReference>
<sequence>MQVIVDMAKCVGAGACVLTAPDVFDQNEDDGKVIVMISSPDEARRAEVVESCNVCPTMALSIQD</sequence>
<dbReference type="InterPro" id="IPR001080">
    <property type="entry name" value="3Fe4S_ferredoxin"/>
</dbReference>
<evidence type="ECO:0000256" key="8">
    <source>
        <dbReference type="RuleBase" id="RU368020"/>
    </source>
</evidence>
<dbReference type="PANTHER" id="PTHR36923:SF3">
    <property type="entry name" value="FERREDOXIN"/>
    <property type="match status" value="1"/>
</dbReference>
<evidence type="ECO:0000256" key="7">
    <source>
        <dbReference type="ARBA" id="ARBA00023291"/>
    </source>
</evidence>
<dbReference type="InterPro" id="IPR017896">
    <property type="entry name" value="4Fe4S_Fe-S-bd"/>
</dbReference>
<evidence type="ECO:0000256" key="5">
    <source>
        <dbReference type="ARBA" id="ARBA00023004"/>
    </source>
</evidence>
<gene>
    <name evidence="10" type="ORF">EV186_101362</name>
</gene>
<evidence type="ECO:0000259" key="9">
    <source>
        <dbReference type="PROSITE" id="PS51379"/>
    </source>
</evidence>
<keyword evidence="5 8" id="KW-0408">Iron</keyword>
<proteinExistence type="predicted"/>
<dbReference type="GO" id="GO:0051538">
    <property type="term" value="F:3 iron, 4 sulfur cluster binding"/>
    <property type="evidence" value="ECO:0007669"/>
    <property type="project" value="UniProtKB-KW"/>
</dbReference>
<dbReference type="GO" id="GO:0009055">
    <property type="term" value="F:electron transfer activity"/>
    <property type="evidence" value="ECO:0007669"/>
    <property type="project" value="UniProtKB-UniRule"/>
</dbReference>
<evidence type="ECO:0000256" key="1">
    <source>
        <dbReference type="ARBA" id="ARBA00001927"/>
    </source>
</evidence>
<evidence type="ECO:0000256" key="2">
    <source>
        <dbReference type="ARBA" id="ARBA00022448"/>
    </source>
</evidence>
<feature type="domain" description="4Fe-4S ferredoxin-type" evidence="9">
    <location>
        <begin position="1"/>
        <end position="29"/>
    </location>
</feature>
<dbReference type="Gene3D" id="3.30.70.20">
    <property type="match status" value="1"/>
</dbReference>
<protein>
    <recommendedName>
        <fullName evidence="8">Ferredoxin</fullName>
    </recommendedName>
</protein>
<keyword evidence="7" id="KW-0003">3Fe-4S</keyword>
<keyword evidence="4 8" id="KW-0249">Electron transport</keyword>
<dbReference type="Proteomes" id="UP000295444">
    <property type="component" value="Unassembled WGS sequence"/>
</dbReference>
<evidence type="ECO:0000256" key="4">
    <source>
        <dbReference type="ARBA" id="ARBA00022982"/>
    </source>
</evidence>
<evidence type="ECO:0000256" key="3">
    <source>
        <dbReference type="ARBA" id="ARBA00022723"/>
    </source>
</evidence>
<comment type="function">
    <text evidence="8">Ferredoxins are iron-sulfur proteins that transfer electrons in a wide variety of metabolic reactions.</text>
</comment>
<reference evidence="10 11" key="1">
    <citation type="submission" date="2019-03" db="EMBL/GenBank/DDBJ databases">
        <title>Genomic Encyclopedia of Type Strains, Phase IV (KMG-IV): sequencing the most valuable type-strain genomes for metagenomic binning, comparative biology and taxonomic classification.</title>
        <authorList>
            <person name="Goeker M."/>
        </authorList>
    </citation>
    <scope>NUCLEOTIDE SEQUENCE [LARGE SCALE GENOMIC DNA]</scope>
    <source>
        <strain evidence="10 11">DSM 45361</strain>
    </source>
</reference>
<dbReference type="AlphaFoldDB" id="A0A4R6SLH4"/>
<organism evidence="10 11">
    <name type="scientific">Labedaea rhizosphaerae</name>
    <dbReference type="NCBI Taxonomy" id="598644"/>
    <lineage>
        <taxon>Bacteria</taxon>
        <taxon>Bacillati</taxon>
        <taxon>Actinomycetota</taxon>
        <taxon>Actinomycetes</taxon>
        <taxon>Pseudonocardiales</taxon>
        <taxon>Pseudonocardiaceae</taxon>
        <taxon>Labedaea</taxon>
    </lineage>
</organism>
<evidence type="ECO:0000313" key="11">
    <source>
        <dbReference type="Proteomes" id="UP000295444"/>
    </source>
</evidence>
<comment type="cofactor">
    <cofactor evidence="1">
        <name>[3Fe-4S] cluster</name>
        <dbReference type="ChEBI" id="CHEBI:21137"/>
    </cofactor>
</comment>
<keyword evidence="3 8" id="KW-0479">Metal-binding</keyword>
<keyword evidence="6 8" id="KW-0411">Iron-sulfur</keyword>
<name>A0A4R6SLH4_LABRH</name>
<comment type="caution">
    <text evidence="10">The sequence shown here is derived from an EMBL/GenBank/DDBJ whole genome shotgun (WGS) entry which is preliminary data.</text>
</comment>
<dbReference type="SUPFAM" id="SSF54862">
    <property type="entry name" value="4Fe-4S ferredoxins"/>
    <property type="match status" value="1"/>
</dbReference>
<dbReference type="PROSITE" id="PS51379">
    <property type="entry name" value="4FE4S_FER_2"/>
    <property type="match status" value="1"/>
</dbReference>
<keyword evidence="2 8" id="KW-0813">Transport</keyword>
<evidence type="ECO:0000256" key="6">
    <source>
        <dbReference type="ARBA" id="ARBA00023014"/>
    </source>
</evidence>
<dbReference type="EMBL" id="SNXZ01000001">
    <property type="protein sequence ID" value="TDQ04410.1"/>
    <property type="molecule type" value="Genomic_DNA"/>
</dbReference>
<evidence type="ECO:0000313" key="10">
    <source>
        <dbReference type="EMBL" id="TDQ04410.1"/>
    </source>
</evidence>
<accession>A0A4R6SLH4</accession>
<dbReference type="OrthoDB" id="14703at2"/>
<dbReference type="PANTHER" id="PTHR36923">
    <property type="entry name" value="FERREDOXIN"/>
    <property type="match status" value="1"/>
</dbReference>
<dbReference type="Pfam" id="PF13370">
    <property type="entry name" value="Fer4_13"/>
    <property type="match status" value="1"/>
</dbReference>
<dbReference type="RefSeq" id="WP_133847317.1">
    <property type="nucleotide sequence ID" value="NZ_SNXZ01000001.1"/>
</dbReference>
<dbReference type="PRINTS" id="PR00352">
    <property type="entry name" value="3FE4SFRDOXIN"/>
</dbReference>
<dbReference type="InterPro" id="IPR051269">
    <property type="entry name" value="Fe-S_cluster_ET"/>
</dbReference>